<dbReference type="KEGG" id="doe:DENOEST_1455"/>
<evidence type="ECO:0000256" key="5">
    <source>
        <dbReference type="ARBA" id="ARBA00023136"/>
    </source>
</evidence>
<keyword evidence="5" id="KW-0472">Membrane</keyword>
<dbReference type="InterPro" id="IPR010432">
    <property type="entry name" value="RDD"/>
</dbReference>
<gene>
    <name evidence="6" type="ORF">DENOEST_1455</name>
</gene>
<dbReference type="Proteomes" id="UP000515733">
    <property type="component" value="Chromosome"/>
</dbReference>
<keyword evidence="3" id="KW-0812">Transmembrane</keyword>
<sequence>MIAPLPGIRRRLASLTYEGLLILGVLSAAFMVPQLAITAILGKALPGWALLAHVFVVLGVYFFWYWRHGGQTLAMQTWKLQLRAQNGSFPTRSQLMLRYLLAWPSLLFYGAGLIWALFDRDRQFLHDRLAGTRIEFKH</sequence>
<dbReference type="GO" id="GO:0005886">
    <property type="term" value="C:plasma membrane"/>
    <property type="evidence" value="ECO:0007669"/>
    <property type="project" value="UniProtKB-SubCell"/>
</dbReference>
<name>A0A6S6XUU2_9PROT</name>
<accession>A0A6S6XUU2</accession>
<keyword evidence="4" id="KW-1133">Transmembrane helix</keyword>
<proteinExistence type="predicted"/>
<evidence type="ECO:0000256" key="1">
    <source>
        <dbReference type="ARBA" id="ARBA00004651"/>
    </source>
</evidence>
<dbReference type="PANTHER" id="PTHR36115">
    <property type="entry name" value="PROLINE-RICH ANTIGEN HOMOLOG-RELATED"/>
    <property type="match status" value="1"/>
</dbReference>
<evidence type="ECO:0000313" key="7">
    <source>
        <dbReference type="Proteomes" id="UP000515733"/>
    </source>
</evidence>
<evidence type="ECO:0000256" key="3">
    <source>
        <dbReference type="ARBA" id="ARBA00022692"/>
    </source>
</evidence>
<dbReference type="AlphaFoldDB" id="A0A6S6XUU2"/>
<protein>
    <submittedName>
        <fullName evidence="6">Uncharacterized protein</fullName>
    </submittedName>
</protein>
<comment type="subcellular location">
    <subcellularLocation>
        <location evidence="1">Cell membrane</location>
        <topology evidence="1">Multi-pass membrane protein</topology>
    </subcellularLocation>
</comment>
<dbReference type="InterPro" id="IPR051791">
    <property type="entry name" value="Pra-immunoreactive"/>
</dbReference>
<dbReference type="Pfam" id="PF06271">
    <property type="entry name" value="RDD"/>
    <property type="match status" value="1"/>
</dbReference>
<evidence type="ECO:0000313" key="6">
    <source>
        <dbReference type="EMBL" id="CAB1368620.1"/>
    </source>
</evidence>
<dbReference type="RefSeq" id="WP_145769721.1">
    <property type="nucleotide sequence ID" value="NZ_LR778301.1"/>
</dbReference>
<reference evidence="6 7" key="1">
    <citation type="submission" date="2020-03" db="EMBL/GenBank/DDBJ databases">
        <authorList>
            <consortium name="Genoscope - CEA"/>
            <person name="William W."/>
        </authorList>
    </citation>
    <scope>NUCLEOTIDE SEQUENCE [LARGE SCALE GENOMIC DNA]</scope>
    <source>
        <strain evidence="7">DSM 16959</strain>
    </source>
</reference>
<dbReference type="PANTHER" id="PTHR36115:SF10">
    <property type="entry name" value="RDD DOMAIN-CONTAINING PROTEIN"/>
    <property type="match status" value="1"/>
</dbReference>
<evidence type="ECO:0000256" key="2">
    <source>
        <dbReference type="ARBA" id="ARBA00022475"/>
    </source>
</evidence>
<organism evidence="6 7">
    <name type="scientific">Denitratisoma oestradiolicum</name>
    <dbReference type="NCBI Taxonomy" id="311182"/>
    <lineage>
        <taxon>Bacteria</taxon>
        <taxon>Pseudomonadati</taxon>
        <taxon>Pseudomonadota</taxon>
        <taxon>Betaproteobacteria</taxon>
        <taxon>Nitrosomonadales</taxon>
        <taxon>Sterolibacteriaceae</taxon>
        <taxon>Denitratisoma</taxon>
    </lineage>
</organism>
<evidence type="ECO:0000256" key="4">
    <source>
        <dbReference type="ARBA" id="ARBA00022989"/>
    </source>
</evidence>
<dbReference type="OrthoDB" id="5298807at2"/>
<dbReference type="EMBL" id="LR778301">
    <property type="protein sequence ID" value="CAB1368620.1"/>
    <property type="molecule type" value="Genomic_DNA"/>
</dbReference>
<keyword evidence="7" id="KW-1185">Reference proteome</keyword>
<keyword evidence="2" id="KW-1003">Cell membrane</keyword>